<organism evidence="1 2">
    <name type="scientific">Brassicogethes aeneus</name>
    <name type="common">Rape pollen beetle</name>
    <name type="synonym">Meligethes aeneus</name>
    <dbReference type="NCBI Taxonomy" id="1431903"/>
    <lineage>
        <taxon>Eukaryota</taxon>
        <taxon>Metazoa</taxon>
        <taxon>Ecdysozoa</taxon>
        <taxon>Arthropoda</taxon>
        <taxon>Hexapoda</taxon>
        <taxon>Insecta</taxon>
        <taxon>Pterygota</taxon>
        <taxon>Neoptera</taxon>
        <taxon>Endopterygota</taxon>
        <taxon>Coleoptera</taxon>
        <taxon>Polyphaga</taxon>
        <taxon>Cucujiformia</taxon>
        <taxon>Nitidulidae</taxon>
        <taxon>Meligethinae</taxon>
        <taxon>Brassicogethes</taxon>
    </lineage>
</organism>
<accession>A0A9P0ASF0</accession>
<sequence length="151" mass="17486">MLSYRSAITRATTPLLCRLISAQAEVMDHIHRNHKISSIKELFKWECDGGAGQSRYKQSFTNEDRDDSFLFFISMVPLVPTNYCRPIEIVFKLEKEEFIKNKILKIKNQTSLLRPSPVEIGGNLYNCTIFFISMMIDGKICSWLHDEQHPA</sequence>
<keyword evidence="2" id="KW-1185">Reference proteome</keyword>
<evidence type="ECO:0000313" key="1">
    <source>
        <dbReference type="EMBL" id="CAH0547184.1"/>
    </source>
</evidence>
<reference evidence="1" key="1">
    <citation type="submission" date="2021-12" db="EMBL/GenBank/DDBJ databases">
        <authorList>
            <person name="King R."/>
        </authorList>
    </citation>
    <scope>NUCLEOTIDE SEQUENCE</scope>
</reference>
<gene>
    <name evidence="1" type="ORF">MELIAE_LOCUS1222</name>
</gene>
<dbReference type="AlphaFoldDB" id="A0A9P0ASF0"/>
<evidence type="ECO:0000313" key="2">
    <source>
        <dbReference type="Proteomes" id="UP001154078"/>
    </source>
</evidence>
<proteinExistence type="predicted"/>
<dbReference type="Proteomes" id="UP001154078">
    <property type="component" value="Chromosome 1"/>
</dbReference>
<protein>
    <submittedName>
        <fullName evidence="1">Uncharacterized protein</fullName>
    </submittedName>
</protein>
<name>A0A9P0ASF0_BRAAE</name>
<dbReference type="EMBL" id="OV121132">
    <property type="protein sequence ID" value="CAH0547184.1"/>
    <property type="molecule type" value="Genomic_DNA"/>
</dbReference>